<dbReference type="OrthoDB" id="1901372at2759"/>
<evidence type="ECO:0000313" key="3">
    <source>
        <dbReference type="Proteomes" id="UP000295252"/>
    </source>
</evidence>
<dbReference type="STRING" id="49390.A0A068UYF7"/>
<dbReference type="PANTHER" id="PTHR33732">
    <property type="entry name" value="REF/SRPP-LIKE PROTEIN OS05G0151300/LOC_OS05G05940"/>
    <property type="match status" value="1"/>
</dbReference>
<dbReference type="Gramene" id="CDP13337">
    <property type="protein sequence ID" value="CDP13337"/>
    <property type="gene ID" value="GSCOC_T00038238001"/>
</dbReference>
<dbReference type="PhylomeDB" id="A0A068UYF7"/>
<dbReference type="OMA" id="NCLVQEM"/>
<comment type="similarity">
    <text evidence="1">Belongs to the REF/SRPP family.</text>
</comment>
<protein>
    <recommendedName>
        <fullName evidence="4">REF/SRPP-like protein</fullName>
    </recommendedName>
</protein>
<evidence type="ECO:0000256" key="1">
    <source>
        <dbReference type="ARBA" id="ARBA00009737"/>
    </source>
</evidence>
<keyword evidence="3" id="KW-1185">Reference proteome</keyword>
<evidence type="ECO:0000313" key="2">
    <source>
        <dbReference type="EMBL" id="CDP13337.1"/>
    </source>
</evidence>
<dbReference type="EMBL" id="HG739158">
    <property type="protein sequence ID" value="CDP13337.1"/>
    <property type="molecule type" value="Genomic_DNA"/>
</dbReference>
<dbReference type="AlphaFoldDB" id="A0A068UYF7"/>
<dbReference type="Proteomes" id="UP000295252">
    <property type="component" value="Chromosome III"/>
</dbReference>
<dbReference type="GO" id="GO:0045927">
    <property type="term" value="P:positive regulation of growth"/>
    <property type="evidence" value="ECO:0007669"/>
    <property type="project" value="EnsemblPlants"/>
</dbReference>
<sequence>METSDLELKHLGFVRAIASIAVVWLSCLYDYAKQNSGPLKSTVGTVENAVTTVVGPVYERFKGLPDDLLARLDTKVDNVSKKFDEHAPPVAKKIVNRAKNVVQKGSQVAQDLVQQAQVGGPRAALRHVASLSKNIAVRLLAVLWHRLINRYPPLHGVGGIAIPTVADMSNKYNKFIAKLDGRGYHIFSYFPSVPVEDVAEAYKQVEAAAAKKDVGVTSSETD</sequence>
<dbReference type="InterPro" id="IPR008802">
    <property type="entry name" value="REF"/>
</dbReference>
<dbReference type="FunCoup" id="A0A068UYF7">
    <property type="interactions" value="26"/>
</dbReference>
<dbReference type="GO" id="GO:0009555">
    <property type="term" value="P:pollen development"/>
    <property type="evidence" value="ECO:0007669"/>
    <property type="project" value="EnsemblPlants"/>
</dbReference>
<dbReference type="Pfam" id="PF05755">
    <property type="entry name" value="REF"/>
    <property type="match status" value="1"/>
</dbReference>
<dbReference type="GO" id="GO:0005783">
    <property type="term" value="C:endoplasmic reticulum"/>
    <property type="evidence" value="ECO:0007669"/>
    <property type="project" value="EnsemblPlants"/>
</dbReference>
<proteinExistence type="inferred from homology"/>
<dbReference type="GO" id="GO:0034389">
    <property type="term" value="P:lipid droplet organization"/>
    <property type="evidence" value="ECO:0007669"/>
    <property type="project" value="EnsemblPlants"/>
</dbReference>
<dbReference type="GO" id="GO:1902584">
    <property type="term" value="P:positive regulation of response to water deprivation"/>
    <property type="evidence" value="ECO:0007669"/>
    <property type="project" value="EnsemblPlants"/>
</dbReference>
<name>A0A068UYF7_COFCA</name>
<accession>A0A068UYF7</accession>
<reference evidence="3" key="1">
    <citation type="journal article" date="2014" name="Science">
        <title>The coffee genome provides insight into the convergent evolution of caffeine biosynthesis.</title>
        <authorList>
            <person name="Denoeud F."/>
            <person name="Carretero-Paulet L."/>
            <person name="Dereeper A."/>
            <person name="Droc G."/>
            <person name="Guyot R."/>
            <person name="Pietrella M."/>
            <person name="Zheng C."/>
            <person name="Alberti A."/>
            <person name="Anthony F."/>
            <person name="Aprea G."/>
            <person name="Aury J.M."/>
            <person name="Bento P."/>
            <person name="Bernard M."/>
            <person name="Bocs S."/>
            <person name="Campa C."/>
            <person name="Cenci A."/>
            <person name="Combes M.C."/>
            <person name="Crouzillat D."/>
            <person name="Da Silva C."/>
            <person name="Daddiego L."/>
            <person name="De Bellis F."/>
            <person name="Dussert S."/>
            <person name="Garsmeur O."/>
            <person name="Gayraud T."/>
            <person name="Guignon V."/>
            <person name="Jahn K."/>
            <person name="Jamilloux V."/>
            <person name="Joet T."/>
            <person name="Labadie K."/>
            <person name="Lan T."/>
            <person name="Leclercq J."/>
            <person name="Lepelley M."/>
            <person name="Leroy T."/>
            <person name="Li L.T."/>
            <person name="Librado P."/>
            <person name="Lopez L."/>
            <person name="Munoz A."/>
            <person name="Noel B."/>
            <person name="Pallavicini A."/>
            <person name="Perrotta G."/>
            <person name="Poncet V."/>
            <person name="Pot D."/>
            <person name="Priyono X."/>
            <person name="Rigoreau M."/>
            <person name="Rouard M."/>
            <person name="Rozas J."/>
            <person name="Tranchant-Dubreuil C."/>
            <person name="VanBuren R."/>
            <person name="Zhang Q."/>
            <person name="Andrade A.C."/>
            <person name="Argout X."/>
            <person name="Bertrand B."/>
            <person name="de Kochko A."/>
            <person name="Graziosi G."/>
            <person name="Henry R.J."/>
            <person name="Jayarama X."/>
            <person name="Ming R."/>
            <person name="Nagai C."/>
            <person name="Rounsley S."/>
            <person name="Sankoff D."/>
            <person name="Giuliano G."/>
            <person name="Albert V.A."/>
            <person name="Wincker P."/>
            <person name="Lashermes P."/>
        </authorList>
    </citation>
    <scope>NUCLEOTIDE SEQUENCE [LARGE SCALE GENOMIC DNA]</scope>
    <source>
        <strain evidence="3">cv. DH200-94</strain>
    </source>
</reference>
<dbReference type="GO" id="GO:0005811">
    <property type="term" value="C:lipid droplet"/>
    <property type="evidence" value="ECO:0007669"/>
    <property type="project" value="EnsemblPlants"/>
</dbReference>
<dbReference type="PANTHER" id="PTHR33732:SF2">
    <property type="entry name" value="REF_SRPP-LIKE PROTEIN"/>
    <property type="match status" value="1"/>
</dbReference>
<evidence type="ECO:0008006" key="4">
    <source>
        <dbReference type="Google" id="ProtNLM"/>
    </source>
</evidence>
<gene>
    <name evidence="2" type="ORF">GSCOC_T00038238001</name>
</gene>
<dbReference type="InParanoid" id="A0A068UYF7"/>
<dbReference type="GO" id="GO:0080186">
    <property type="term" value="P:developmental vegetative growth"/>
    <property type="evidence" value="ECO:0007669"/>
    <property type="project" value="EnsemblPlants"/>
</dbReference>
<organism evidence="2 3">
    <name type="scientific">Coffea canephora</name>
    <name type="common">Robusta coffee</name>
    <dbReference type="NCBI Taxonomy" id="49390"/>
    <lineage>
        <taxon>Eukaryota</taxon>
        <taxon>Viridiplantae</taxon>
        <taxon>Streptophyta</taxon>
        <taxon>Embryophyta</taxon>
        <taxon>Tracheophyta</taxon>
        <taxon>Spermatophyta</taxon>
        <taxon>Magnoliopsida</taxon>
        <taxon>eudicotyledons</taxon>
        <taxon>Gunneridae</taxon>
        <taxon>Pentapetalae</taxon>
        <taxon>asterids</taxon>
        <taxon>lamiids</taxon>
        <taxon>Gentianales</taxon>
        <taxon>Rubiaceae</taxon>
        <taxon>Ixoroideae</taxon>
        <taxon>Gardenieae complex</taxon>
        <taxon>Bertiereae - Coffeeae clade</taxon>
        <taxon>Coffeeae</taxon>
        <taxon>Coffea</taxon>
    </lineage>
</organism>